<organism evidence="1 2">
    <name type="scientific">Burkholderia multivorans CGD2</name>
    <dbReference type="NCBI Taxonomy" id="513052"/>
    <lineage>
        <taxon>Bacteria</taxon>
        <taxon>Pseudomonadati</taxon>
        <taxon>Pseudomonadota</taxon>
        <taxon>Betaproteobacteria</taxon>
        <taxon>Burkholderiales</taxon>
        <taxon>Burkholderiaceae</taxon>
        <taxon>Burkholderia</taxon>
        <taxon>Burkholderia cepacia complex</taxon>
    </lineage>
</organism>
<dbReference type="EMBL" id="ACFC01000013">
    <property type="protein sequence ID" value="EEE04742.1"/>
    <property type="molecule type" value="Genomic_DNA"/>
</dbReference>
<dbReference type="Proteomes" id="UP000004535">
    <property type="component" value="Unassembled WGS sequence"/>
</dbReference>
<name>B9BWS2_9BURK</name>
<protein>
    <submittedName>
        <fullName evidence="1">Uncharacterized protein</fullName>
    </submittedName>
</protein>
<evidence type="ECO:0000313" key="1">
    <source>
        <dbReference type="EMBL" id="EEE04742.1"/>
    </source>
</evidence>
<evidence type="ECO:0000313" key="2">
    <source>
        <dbReference type="Proteomes" id="UP000004535"/>
    </source>
</evidence>
<comment type="caution">
    <text evidence="1">The sequence shown here is derived from an EMBL/GenBank/DDBJ whole genome shotgun (WGS) entry which is preliminary data.</text>
</comment>
<dbReference type="AlphaFoldDB" id="B9BWS2"/>
<gene>
    <name evidence="1" type="ORF">BURMUCGD2_6159</name>
</gene>
<sequence length="81" mass="9285">MAQPCRAGLGNDLKRVRRGRVCTAPRHGKQYSWRPFARATGFPCTHLRRRGEHSFDARESDCEYRSKRAIVIHASMPCDVV</sequence>
<accession>B9BWS2</accession>
<reference evidence="1 2" key="1">
    <citation type="journal article" date="2012" name="J. Bacteriol.">
        <title>Draft Genome Sequence Determination for Cystic Fibrosis and Chronic Granulomatous Disease Burkholderia multivorans Isolates.</title>
        <authorList>
            <person name="Varga J.J."/>
            <person name="Losada L."/>
            <person name="Zelazny A.M."/>
            <person name="Brinkac L."/>
            <person name="Harkins D."/>
            <person name="Radune D."/>
            <person name="Hostetler J."/>
            <person name="Sampaio E.P."/>
            <person name="Ronning C.M."/>
            <person name="Nierman W.C."/>
            <person name="Greenberg D.E."/>
            <person name="Holland S.M."/>
            <person name="Goldberg J.B."/>
        </authorList>
    </citation>
    <scope>NUCLEOTIDE SEQUENCE [LARGE SCALE GENOMIC DNA]</scope>
    <source>
        <strain evidence="1 2">CGD2</strain>
    </source>
</reference>
<proteinExistence type="predicted"/>